<feature type="domain" description="Aspartyl/asparaginy/proline hydroxylase" evidence="1">
    <location>
        <begin position="64"/>
        <end position="166"/>
    </location>
</feature>
<dbReference type="CDD" id="cd02208">
    <property type="entry name" value="cupin_RmlC-like"/>
    <property type="match status" value="1"/>
</dbReference>
<evidence type="ECO:0000259" key="1">
    <source>
        <dbReference type="Pfam" id="PF05118"/>
    </source>
</evidence>
<reference evidence="3" key="1">
    <citation type="submission" date="2015-11" db="EMBL/GenBank/DDBJ databases">
        <title>Complete genome sequence of a polyethylene-glycol degrader Sphingopyxis macrogoltabida 203N (NBRC 111659).</title>
        <authorList>
            <person name="Yoshiyuki O."/>
            <person name="Shouta N."/>
            <person name="Nagata Y."/>
            <person name="Numata M."/>
            <person name="Tsuchikane K."/>
            <person name="Hosoyama A."/>
            <person name="Yamazoe A."/>
            <person name="Tsuda M."/>
            <person name="Fujita N."/>
            <person name="Kawai F."/>
        </authorList>
    </citation>
    <scope>NUCLEOTIDE SEQUENCE [LARGE SCALE GENOMIC DNA]</scope>
    <source>
        <strain evidence="3">203N</strain>
    </source>
</reference>
<dbReference type="Gene3D" id="2.60.120.330">
    <property type="entry name" value="B-lactam Antibiotic, Isopenicillin N Synthase, Chain"/>
    <property type="match status" value="1"/>
</dbReference>
<reference evidence="2 3" key="2">
    <citation type="journal article" date="2016" name="Genome Announc.">
        <title>Complete Genome Sequence of Sphingopyxis macrogoltabida Strain 203N (NBRC 111659), a Polyethylene Glycol Degrader.</title>
        <authorList>
            <person name="Ohtsubo Y."/>
            <person name="Nonoyama S."/>
            <person name="Nagata Y."/>
            <person name="Numata M."/>
            <person name="Tsuchikane K."/>
            <person name="Hosoyama A."/>
            <person name="Yamazoe A."/>
            <person name="Tsuda M."/>
            <person name="Fujita N."/>
            <person name="Kawai F."/>
        </authorList>
    </citation>
    <scope>NUCLEOTIDE SEQUENCE [LARGE SCALE GENOMIC DNA]</scope>
    <source>
        <strain evidence="2 3">203N</strain>
    </source>
</reference>
<dbReference type="RefSeq" id="WP_054731906.1">
    <property type="nucleotide sequence ID" value="NZ_CP009429.1"/>
</dbReference>
<dbReference type="EMBL" id="CP013344">
    <property type="protein sequence ID" value="AMU91966.1"/>
    <property type="molecule type" value="Genomic_DNA"/>
</dbReference>
<evidence type="ECO:0000313" key="3">
    <source>
        <dbReference type="Proteomes" id="UP000076088"/>
    </source>
</evidence>
<dbReference type="InterPro" id="IPR027443">
    <property type="entry name" value="IPNS-like_sf"/>
</dbReference>
<proteinExistence type="predicted"/>
<dbReference type="Pfam" id="PF05118">
    <property type="entry name" value="Asp_Arg_Hydrox"/>
    <property type="match status" value="1"/>
</dbReference>
<protein>
    <recommendedName>
        <fullName evidence="1">Aspartyl/asparaginy/proline hydroxylase domain-containing protein</fullName>
    </recommendedName>
</protein>
<accession>A0AAC9AYL8</accession>
<dbReference type="InterPro" id="IPR007803">
    <property type="entry name" value="Asp/Arg/Pro-Hydrxlase"/>
</dbReference>
<dbReference type="SUPFAM" id="SSF51197">
    <property type="entry name" value="Clavaminate synthase-like"/>
    <property type="match status" value="1"/>
</dbReference>
<dbReference type="AlphaFoldDB" id="A0AAC9AYL8"/>
<keyword evidence="3" id="KW-1185">Reference proteome</keyword>
<evidence type="ECO:0000313" key="2">
    <source>
        <dbReference type="EMBL" id="AMU91966.1"/>
    </source>
</evidence>
<dbReference type="Proteomes" id="UP000076088">
    <property type="component" value="Chromosome"/>
</dbReference>
<sequence>MKLGMPLVKLARQYCAETLAAEVAALPAAAWLPHPGRLPGNDAVPLITPAGQVSNGFSGPMAPTEALRQCPYITEILADLGAVWGRSRLMGLAPGAVVPEHVDVGYYWRTHIRIHIPVVTNPGVAFSCDRETVHMAPGECWLFDSFCLHNVRNDGDQKRVHLVLDTVGGEKLWGLIAEAKTMGRDAQPVQRIAPGSVAPVPLAYEQVNLPAVMSVWEVRCHIDFLLAQCADTEARGAIAARLEQFANAWGALWAQYGTAAAGLPAYRRLIGDVQRDLQRLEAQRMLLPNNVPFDRALAELVFMVAAPDAASPVAAAA</sequence>
<gene>
    <name evidence="2" type="ORF">ATM17_23420</name>
</gene>
<name>A0AAC9AYL8_SPHMC</name>
<organism evidence="2 3">
    <name type="scientific">Sphingopyxis macrogoltabida</name>
    <name type="common">Sphingomonas macrogoltabidus</name>
    <dbReference type="NCBI Taxonomy" id="33050"/>
    <lineage>
        <taxon>Bacteria</taxon>
        <taxon>Pseudomonadati</taxon>
        <taxon>Pseudomonadota</taxon>
        <taxon>Alphaproteobacteria</taxon>
        <taxon>Sphingomonadales</taxon>
        <taxon>Sphingomonadaceae</taxon>
        <taxon>Sphingopyxis</taxon>
    </lineage>
</organism>